<dbReference type="EMBL" id="CP028341">
    <property type="protein sequence ID" value="AVT45333.1"/>
    <property type="molecule type" value="Genomic_DNA"/>
</dbReference>
<evidence type="ECO:0000313" key="3">
    <source>
        <dbReference type="Proteomes" id="UP000241454"/>
    </source>
</evidence>
<dbReference type="Proteomes" id="UP000241454">
    <property type="component" value="Chromosome"/>
</dbReference>
<feature type="compositionally biased region" description="Basic residues" evidence="1">
    <location>
        <begin position="9"/>
        <end position="36"/>
    </location>
</feature>
<feature type="region of interest" description="Disordered" evidence="1">
    <location>
        <begin position="1"/>
        <end position="125"/>
    </location>
</feature>
<proteinExistence type="predicted"/>
<evidence type="ECO:0000256" key="1">
    <source>
        <dbReference type="SAM" id="MobiDB-lite"/>
    </source>
</evidence>
<name>A0A2R4G3E7_BIFAD</name>
<gene>
    <name evidence="2" type="ORF">C8077_05010</name>
</gene>
<reference evidence="2 3" key="1">
    <citation type="submission" date="2018-03" db="EMBL/GenBank/DDBJ databases">
        <authorList>
            <person name="Keele B.F."/>
        </authorList>
    </citation>
    <scope>NUCLEOTIDE SEQUENCE [LARGE SCALE GENOMIC DNA]</scope>
    <source>
        <strain evidence="2 3">1-11</strain>
    </source>
</reference>
<dbReference type="AlphaFoldDB" id="A0A2R4G3E7"/>
<accession>A0A2R4G3E7</accession>
<sequence length="125" mass="13565">MERGPAFRPIRRNGKRWPCSRRDPGRRRAGGGRAARRIPFGPGRGGRPRSGRFRGPAVRRLADPGRYGRDGGPAAVRGTAAGRGSRPAAPPFQHPRPARLAARPSLRDAGRRRPVRHRAFGGQAG</sequence>
<feature type="compositionally biased region" description="Basic and acidic residues" evidence="1">
    <location>
        <begin position="60"/>
        <end position="69"/>
    </location>
</feature>
<evidence type="ECO:0000313" key="2">
    <source>
        <dbReference type="EMBL" id="AVT45333.1"/>
    </source>
</evidence>
<protein>
    <submittedName>
        <fullName evidence="2">Uncharacterized protein</fullName>
    </submittedName>
</protein>
<organism evidence="2 3">
    <name type="scientific">Bifidobacterium adolescentis</name>
    <dbReference type="NCBI Taxonomy" id="1680"/>
    <lineage>
        <taxon>Bacteria</taxon>
        <taxon>Bacillati</taxon>
        <taxon>Actinomycetota</taxon>
        <taxon>Actinomycetes</taxon>
        <taxon>Bifidobacteriales</taxon>
        <taxon>Bifidobacteriaceae</taxon>
        <taxon>Bifidobacterium</taxon>
    </lineage>
</organism>
<feature type="compositionally biased region" description="Low complexity" evidence="1">
    <location>
        <begin position="77"/>
        <end position="87"/>
    </location>
</feature>